<protein>
    <submittedName>
        <fullName evidence="2">Uncharacterized protein</fullName>
    </submittedName>
</protein>
<feature type="compositionally biased region" description="Polar residues" evidence="1">
    <location>
        <begin position="50"/>
        <end position="63"/>
    </location>
</feature>
<name>A0A8K0VX35_9PLEO</name>
<evidence type="ECO:0000313" key="2">
    <source>
        <dbReference type="EMBL" id="KAH7084439.1"/>
    </source>
</evidence>
<feature type="compositionally biased region" description="Basic residues" evidence="1">
    <location>
        <begin position="1"/>
        <end position="17"/>
    </location>
</feature>
<gene>
    <name evidence="2" type="ORF">FB567DRAFT_629931</name>
</gene>
<feature type="compositionally biased region" description="Basic and acidic residues" evidence="1">
    <location>
        <begin position="205"/>
        <end position="214"/>
    </location>
</feature>
<evidence type="ECO:0000256" key="1">
    <source>
        <dbReference type="SAM" id="MobiDB-lite"/>
    </source>
</evidence>
<feature type="region of interest" description="Disordered" evidence="1">
    <location>
        <begin position="1"/>
        <end position="28"/>
    </location>
</feature>
<comment type="caution">
    <text evidence="2">The sequence shown here is derived from an EMBL/GenBank/DDBJ whole genome shotgun (WGS) entry which is preliminary data.</text>
</comment>
<feature type="region of interest" description="Disordered" evidence="1">
    <location>
        <begin position="187"/>
        <end position="218"/>
    </location>
</feature>
<accession>A0A8K0VX35</accession>
<dbReference type="OrthoDB" id="10419908at2759"/>
<keyword evidence="3" id="KW-1185">Reference proteome</keyword>
<proteinExistence type="predicted"/>
<evidence type="ECO:0000313" key="3">
    <source>
        <dbReference type="Proteomes" id="UP000813461"/>
    </source>
</evidence>
<sequence>MVPKKSPRKKRDLKPKIRPSAAEFRAGAEKLDLLNSMAPKRRVPVVMYVSSDSQDETVPSSVTEAKGRRAQGQPTRHGTSHLAKEQTEPTAKTSCRTRADTRSQRRRPIITDSDSDDEADCESPSTPTSSNHNVQGTTVISKRSLPSQFQTEVRQTREATNEGVAKQDFSYKGVVHDNFDLEIDMEGWNDMPTSRTRRNYRSKKVSPDSTRDFGVEASGRQSCYEVRSAYLATDPNTERKTPATRVDAASSDKPSLARPSIATYPTATRAKVKATSIPRYAKQVRVTSKHDKRSDPTCEAVKYIEHEVHHDADTPIPSVEDAYAREKRLIERKRRPY</sequence>
<organism evidence="2 3">
    <name type="scientific">Paraphoma chrysanthemicola</name>
    <dbReference type="NCBI Taxonomy" id="798071"/>
    <lineage>
        <taxon>Eukaryota</taxon>
        <taxon>Fungi</taxon>
        <taxon>Dikarya</taxon>
        <taxon>Ascomycota</taxon>
        <taxon>Pezizomycotina</taxon>
        <taxon>Dothideomycetes</taxon>
        <taxon>Pleosporomycetidae</taxon>
        <taxon>Pleosporales</taxon>
        <taxon>Pleosporineae</taxon>
        <taxon>Phaeosphaeriaceae</taxon>
        <taxon>Paraphoma</taxon>
    </lineage>
</organism>
<dbReference type="Proteomes" id="UP000813461">
    <property type="component" value="Unassembled WGS sequence"/>
</dbReference>
<dbReference type="EMBL" id="JAGMVJ010000012">
    <property type="protein sequence ID" value="KAH7084439.1"/>
    <property type="molecule type" value="Genomic_DNA"/>
</dbReference>
<dbReference type="AlphaFoldDB" id="A0A8K0VX35"/>
<feature type="region of interest" description="Disordered" evidence="1">
    <location>
        <begin position="232"/>
        <end position="260"/>
    </location>
</feature>
<feature type="compositionally biased region" description="Basic residues" evidence="1">
    <location>
        <begin position="195"/>
        <end position="204"/>
    </location>
</feature>
<feature type="compositionally biased region" description="Polar residues" evidence="1">
    <location>
        <begin position="126"/>
        <end position="153"/>
    </location>
</feature>
<feature type="region of interest" description="Disordered" evidence="1">
    <location>
        <begin position="49"/>
        <end position="168"/>
    </location>
</feature>
<reference evidence="2" key="1">
    <citation type="journal article" date="2021" name="Nat. Commun.">
        <title>Genetic determinants of endophytism in the Arabidopsis root mycobiome.</title>
        <authorList>
            <person name="Mesny F."/>
            <person name="Miyauchi S."/>
            <person name="Thiergart T."/>
            <person name="Pickel B."/>
            <person name="Atanasova L."/>
            <person name="Karlsson M."/>
            <person name="Huettel B."/>
            <person name="Barry K.W."/>
            <person name="Haridas S."/>
            <person name="Chen C."/>
            <person name="Bauer D."/>
            <person name="Andreopoulos W."/>
            <person name="Pangilinan J."/>
            <person name="LaButti K."/>
            <person name="Riley R."/>
            <person name="Lipzen A."/>
            <person name="Clum A."/>
            <person name="Drula E."/>
            <person name="Henrissat B."/>
            <person name="Kohler A."/>
            <person name="Grigoriev I.V."/>
            <person name="Martin F.M."/>
            <person name="Hacquard S."/>
        </authorList>
    </citation>
    <scope>NUCLEOTIDE SEQUENCE</scope>
    <source>
        <strain evidence="2">MPI-SDFR-AT-0120</strain>
    </source>
</reference>